<evidence type="ECO:0000256" key="1">
    <source>
        <dbReference type="ARBA" id="ARBA00000402"/>
    </source>
</evidence>
<keyword evidence="7" id="KW-0479">Metal-binding</keyword>
<dbReference type="GO" id="GO:0046872">
    <property type="term" value="F:metal ion binding"/>
    <property type="evidence" value="ECO:0007669"/>
    <property type="project" value="UniProtKB-KW"/>
</dbReference>
<keyword evidence="9" id="KW-0378">Hydrolase</keyword>
<organism evidence="12 13">
    <name type="scientific">Bodo saltans</name>
    <name type="common">Flagellated protozoan</name>
    <dbReference type="NCBI Taxonomy" id="75058"/>
    <lineage>
        <taxon>Eukaryota</taxon>
        <taxon>Discoba</taxon>
        <taxon>Euglenozoa</taxon>
        <taxon>Kinetoplastea</taxon>
        <taxon>Metakinetoplastina</taxon>
        <taxon>Eubodonida</taxon>
        <taxon>Bodonidae</taxon>
        <taxon>Bodo</taxon>
    </lineage>
</organism>
<dbReference type="PANTHER" id="PTHR12553">
    <property type="entry name" value="ZINC PHOSPHODIESTERASE ELAC PROTEIN 2"/>
    <property type="match status" value="1"/>
</dbReference>
<comment type="catalytic activity">
    <reaction evidence="1">
        <text>Endonucleolytic cleavage of RNA, removing extra 3' nucleotides from tRNA precursor, generating 3' termini of tRNAs. A 3'-hydroxy group is left at the tRNA terminus and a 5'-phosphoryl group is left at the trailer molecule.</text>
        <dbReference type="EC" id="3.1.26.11"/>
    </reaction>
</comment>
<dbReference type="EMBL" id="CYKH01001391">
    <property type="protein sequence ID" value="CUG86794.1"/>
    <property type="molecule type" value="Genomic_DNA"/>
</dbReference>
<evidence type="ECO:0000256" key="8">
    <source>
        <dbReference type="ARBA" id="ARBA00022759"/>
    </source>
</evidence>
<dbReference type="OMA" id="ARRCHAK"/>
<evidence type="ECO:0000313" key="13">
    <source>
        <dbReference type="Proteomes" id="UP000051952"/>
    </source>
</evidence>
<dbReference type="OrthoDB" id="527344at2759"/>
<evidence type="ECO:0000256" key="10">
    <source>
        <dbReference type="ARBA" id="ARBA00022833"/>
    </source>
</evidence>
<reference evidence="13" key="1">
    <citation type="submission" date="2015-09" db="EMBL/GenBank/DDBJ databases">
        <authorList>
            <consortium name="Pathogen Informatics"/>
        </authorList>
    </citation>
    <scope>NUCLEOTIDE SEQUENCE [LARGE SCALE GENOMIC DNA]</scope>
    <source>
        <strain evidence="13">Lake Konstanz</strain>
    </source>
</reference>
<keyword evidence="10" id="KW-0862">Zinc</keyword>
<dbReference type="InterPro" id="IPR036866">
    <property type="entry name" value="RibonucZ/Hydroxyglut_hydro"/>
</dbReference>
<sequence length="821" mass="88047">MSEGRLRIGKVSTFLFTRVEISSVMGLPGFLFSVNDCGLRRCHVGGPLDELLAVLETTWRCFFGFRSLTCELPNYSDPLSSTAALAPVRLEGGFKLAASKAPVATDGDSPSPTTTPPAVVHNLACRPSEWYNTPGKLLFRTCAGVVDVIAFYVGMSTAASLRASPTPIVGYVLLEREKVVFDAAAAKAMGVKPGPKFAKLKAGLDVESDVDPSVTVKAADVTRAQPGSVFSLVLDTDNAAMLQAAIHNLLLLSIFNPAAAQSKPPTLQYVFHLATPATTSCSVYQSTIANSAWWATHYPSFVPNAGAHLEHANTSMHRGFTGFPTALVHRMHLNALAPAFFPFPAAQTPAPTSSAELQAVMWPYASRFRLGATAKKPPGSPLPPDELVVRYPDAAVATAMLSETFRSEYLTAHGPGVPPHKRSECERGEYGDITFLGTGSSIPSKYRNVSGIIVKLPSSRSDTALSSLTVGDTRVVLDCGEGTVGQLFSLCAYPAAMLGSNTSFSVESTTNFDTIMSTIEVIFISHSHADHNLGLFSMIEHMVAARRRLRESAPQVPGRPLVIIAPADFLEFVDRVGLIDLSRLQREEQLQLDAFSSNGPMLSKCPVRGGSASPCPHQDASIASPPPPPSPSPLTGLSSWCSLRGYASDVFPVDHPAHAHGIVLQKLRASNDEPFAVLYSGDTRPNELLIQRGRQFGPLDVLIHEATFDDSLAAEAKYKNHSTTGEAIEVARRCHAKTVLLTHFSQRYPKLPPPSASANQSPIAANCSSEPRVVFAFDSMRIPIQATQLGQLAGLTPAFVALLAEYDSWESGTSKRLREDA</sequence>
<evidence type="ECO:0000256" key="7">
    <source>
        <dbReference type="ARBA" id="ARBA00022723"/>
    </source>
</evidence>
<keyword evidence="5" id="KW-0819">tRNA processing</keyword>
<evidence type="ECO:0000256" key="6">
    <source>
        <dbReference type="ARBA" id="ARBA00022722"/>
    </source>
</evidence>
<keyword evidence="8" id="KW-0255">Endonuclease</keyword>
<name>A0A0S4JCX4_BODSA</name>
<evidence type="ECO:0000256" key="9">
    <source>
        <dbReference type="ARBA" id="ARBA00022801"/>
    </source>
</evidence>
<evidence type="ECO:0000256" key="3">
    <source>
        <dbReference type="ARBA" id="ARBA00007823"/>
    </source>
</evidence>
<dbReference type="SUPFAM" id="SSF56281">
    <property type="entry name" value="Metallo-hydrolase/oxidoreductase"/>
    <property type="match status" value="1"/>
</dbReference>
<comment type="similarity">
    <text evidence="3">Belongs to the RNase Z family.</text>
</comment>
<dbReference type="GO" id="GO:1990180">
    <property type="term" value="P:mitochondrial tRNA 3'-end processing"/>
    <property type="evidence" value="ECO:0007669"/>
    <property type="project" value="TreeGrafter"/>
</dbReference>
<dbReference type="VEuPathDB" id="TriTrypDB:BSAL_94770"/>
<keyword evidence="6" id="KW-0540">Nuclease</keyword>
<evidence type="ECO:0000256" key="11">
    <source>
        <dbReference type="SAM" id="MobiDB-lite"/>
    </source>
</evidence>
<dbReference type="InterPro" id="IPR047151">
    <property type="entry name" value="RNZ2-like"/>
</dbReference>
<dbReference type="EC" id="3.1.26.11" evidence="4"/>
<dbReference type="Proteomes" id="UP000051952">
    <property type="component" value="Unassembled WGS sequence"/>
</dbReference>
<evidence type="ECO:0000313" key="12">
    <source>
        <dbReference type="EMBL" id="CUG86794.1"/>
    </source>
</evidence>
<keyword evidence="13" id="KW-1185">Reference proteome</keyword>
<dbReference type="GO" id="GO:0005739">
    <property type="term" value="C:mitochondrion"/>
    <property type="evidence" value="ECO:0007669"/>
    <property type="project" value="TreeGrafter"/>
</dbReference>
<protein>
    <recommendedName>
        <fullName evidence="4">ribonuclease Z</fullName>
        <ecNumber evidence="4">3.1.26.11</ecNumber>
    </recommendedName>
</protein>
<comment type="cofactor">
    <cofactor evidence="2">
        <name>Zn(2+)</name>
        <dbReference type="ChEBI" id="CHEBI:29105"/>
    </cofactor>
</comment>
<gene>
    <name evidence="12" type="ORF">BSAL_94770</name>
</gene>
<dbReference type="AlphaFoldDB" id="A0A0S4JCX4"/>
<accession>A0A0S4JCX4</accession>
<dbReference type="PANTHER" id="PTHR12553:SF49">
    <property type="entry name" value="ZINC PHOSPHODIESTERASE ELAC PROTEIN 2"/>
    <property type="match status" value="1"/>
</dbReference>
<dbReference type="Gene3D" id="3.60.15.10">
    <property type="entry name" value="Ribonuclease Z/Hydroxyacylglutathione hydrolase-like"/>
    <property type="match status" value="2"/>
</dbReference>
<evidence type="ECO:0000256" key="5">
    <source>
        <dbReference type="ARBA" id="ARBA00022694"/>
    </source>
</evidence>
<dbReference type="GO" id="GO:0042781">
    <property type="term" value="F:3'-tRNA processing endoribonuclease activity"/>
    <property type="evidence" value="ECO:0007669"/>
    <property type="project" value="UniProtKB-EC"/>
</dbReference>
<evidence type="ECO:0000256" key="4">
    <source>
        <dbReference type="ARBA" id="ARBA00012477"/>
    </source>
</evidence>
<feature type="region of interest" description="Disordered" evidence="11">
    <location>
        <begin position="606"/>
        <end position="634"/>
    </location>
</feature>
<evidence type="ECO:0000256" key="2">
    <source>
        <dbReference type="ARBA" id="ARBA00001947"/>
    </source>
</evidence>
<proteinExistence type="inferred from homology"/>